<name>A0A0H4X369_9BACT</name>
<dbReference type="Gene3D" id="2.60.40.10">
    <property type="entry name" value="Immunoglobulins"/>
    <property type="match status" value="1"/>
</dbReference>
<proteinExistence type="predicted"/>
<keyword evidence="2" id="KW-0449">Lipoprotein</keyword>
<dbReference type="KEGG" id="mym:A176_006998"/>
<dbReference type="PROSITE" id="PS51257">
    <property type="entry name" value="PROKAR_LIPOPROTEIN"/>
    <property type="match status" value="1"/>
</dbReference>
<feature type="region of interest" description="Disordered" evidence="1">
    <location>
        <begin position="706"/>
        <end position="727"/>
    </location>
</feature>
<organism evidence="2 3">
    <name type="scientific">Pseudomyxococcus hansupus</name>
    <dbReference type="NCBI Taxonomy" id="1297742"/>
    <lineage>
        <taxon>Bacteria</taxon>
        <taxon>Pseudomonadati</taxon>
        <taxon>Myxococcota</taxon>
        <taxon>Myxococcia</taxon>
        <taxon>Myxococcales</taxon>
        <taxon>Cystobacterineae</taxon>
        <taxon>Myxococcaceae</taxon>
        <taxon>Pseudomyxococcus</taxon>
    </lineage>
</organism>
<dbReference type="PATRIC" id="fig|1297742.4.peg.7096"/>
<dbReference type="InterPro" id="IPR013783">
    <property type="entry name" value="Ig-like_fold"/>
</dbReference>
<accession>A0A0H4X369</accession>
<evidence type="ECO:0000256" key="1">
    <source>
        <dbReference type="SAM" id="MobiDB-lite"/>
    </source>
</evidence>
<dbReference type="STRING" id="1297742.A176_006998"/>
<keyword evidence="3" id="KW-1185">Reference proteome</keyword>
<sequence>MGRWWSGILGWMLALGWVMACRDAPPLSDAVGRLRLSAQRVDFPAAYPGSLREAEVRVLNGGRAPLDVTWTEVPAPFSVEAALPVQVFAGEVPVRLRFAPQAAGTYQVTLTGTASDGGRVELVLAGEARPEPECFTPVTCATATFDKVKEQCVEAALPDGTACDPGNACLVGATCQAGRCRGVERACDDGNACTTDVCHVLDGCQSVPAPPCPSVGPCQVGTCDPRRGCSTAPAPNGTLCGGGRGTCEDVDVCLDGACVRRDLPEGFVCEAASPCQAAGQCRSGACARPPARSLSPDWQYDAQEEGQQLQDLLVGPEGDVTLSGFYGTPLLDAAGKVPVRASNPARRCMLWNDRLLCMDMPVDGTVSLLERSTGSPRWTFTLGKTRPDFRERTQTLFLARLAVMAPDRLAALFEAYPADQPRDTGCRNYFLVVLDAYGHMVSAQELTDPLLAECNHPHPFGLASDAVGGLYVAFAPTVNTGAPLESGAPTLFMAFSSDGVPRWRRTEPMRAGELAVVNGLLLPERGFQALSTRDGTPAGQTVPQPFGRVVATRDVVVPSAPGTTVNATVNSSSSPSAATELKGFRLPDLTPAWTYALRAGQHLATKELRLATFPRSAGLPPETLVLTHAMGAGNEQLLVGVRTRDGSEAFQCPLTYAPRTLPQLMELAPDTLFLMEGAMSCGECDPPFANSQPRFLRFTLPGLQPSREPWPGTFGGPGHGHHEQAAH</sequence>
<evidence type="ECO:0000313" key="3">
    <source>
        <dbReference type="Proteomes" id="UP000009026"/>
    </source>
</evidence>
<dbReference type="Proteomes" id="UP000009026">
    <property type="component" value="Chromosome"/>
</dbReference>
<evidence type="ECO:0000313" key="2">
    <source>
        <dbReference type="EMBL" id="AKQ70086.1"/>
    </source>
</evidence>
<reference evidence="2 3" key="1">
    <citation type="journal article" date="2016" name="PLoS ONE">
        <title>Complete Genome Sequence and Comparative Genomics of a Novel Myxobacterium Myxococcus hansupus.</title>
        <authorList>
            <person name="Sharma G."/>
            <person name="Narwani T."/>
            <person name="Subramanian S."/>
        </authorList>
    </citation>
    <scope>NUCLEOTIDE SEQUENCE [LARGE SCALE GENOMIC DNA]</scope>
    <source>
        <strain evidence="3">mixupus</strain>
    </source>
</reference>
<protein>
    <submittedName>
        <fullName evidence="2">Putative lipoprotein</fullName>
    </submittedName>
</protein>
<dbReference type="EMBL" id="CP012109">
    <property type="protein sequence ID" value="AKQ70086.1"/>
    <property type="molecule type" value="Genomic_DNA"/>
</dbReference>
<dbReference type="AlphaFoldDB" id="A0A0H4X369"/>
<gene>
    <name evidence="2" type="ORF">A176_006998</name>
</gene>